<organism evidence="2 3">
    <name type="scientific">Lithocarpus litseifolius</name>
    <dbReference type="NCBI Taxonomy" id="425828"/>
    <lineage>
        <taxon>Eukaryota</taxon>
        <taxon>Viridiplantae</taxon>
        <taxon>Streptophyta</taxon>
        <taxon>Embryophyta</taxon>
        <taxon>Tracheophyta</taxon>
        <taxon>Spermatophyta</taxon>
        <taxon>Magnoliopsida</taxon>
        <taxon>eudicotyledons</taxon>
        <taxon>Gunneridae</taxon>
        <taxon>Pentapetalae</taxon>
        <taxon>rosids</taxon>
        <taxon>fabids</taxon>
        <taxon>Fagales</taxon>
        <taxon>Fagaceae</taxon>
        <taxon>Lithocarpus</taxon>
    </lineage>
</organism>
<dbReference type="EMBL" id="JAZDWU010000001">
    <property type="protein sequence ID" value="KAL0013326.1"/>
    <property type="molecule type" value="Genomic_DNA"/>
</dbReference>
<evidence type="ECO:0000256" key="1">
    <source>
        <dbReference type="SAM" id="MobiDB-lite"/>
    </source>
</evidence>
<name>A0AAW2DX77_9ROSI</name>
<dbReference type="Proteomes" id="UP001459277">
    <property type="component" value="Unassembled WGS sequence"/>
</dbReference>
<gene>
    <name evidence="2" type="ORF">SO802_000395</name>
</gene>
<accession>A0AAW2DX77</accession>
<sequence>MAAAAKAGGDHPLTAARPPPHLQVHGWCRCGNQQWDRTKGRIAVLYCPGHGRRHLCEGCKDHHLGFPGIQSLSHRGIALVRTAGSHRNLVSQGKICEESSGENTKCNNI</sequence>
<evidence type="ECO:0000313" key="3">
    <source>
        <dbReference type="Proteomes" id="UP001459277"/>
    </source>
</evidence>
<protein>
    <submittedName>
        <fullName evidence="2">Uncharacterized protein</fullName>
    </submittedName>
</protein>
<comment type="caution">
    <text evidence="2">The sequence shown here is derived from an EMBL/GenBank/DDBJ whole genome shotgun (WGS) entry which is preliminary data.</text>
</comment>
<feature type="region of interest" description="Disordered" evidence="1">
    <location>
        <begin position="1"/>
        <end position="21"/>
    </location>
</feature>
<evidence type="ECO:0000313" key="2">
    <source>
        <dbReference type="EMBL" id="KAL0013326.1"/>
    </source>
</evidence>
<keyword evidence="3" id="KW-1185">Reference proteome</keyword>
<reference evidence="2 3" key="1">
    <citation type="submission" date="2024-01" db="EMBL/GenBank/DDBJ databases">
        <title>A telomere-to-telomere, gap-free genome of sweet tea (Lithocarpus litseifolius).</title>
        <authorList>
            <person name="Zhou J."/>
        </authorList>
    </citation>
    <scope>NUCLEOTIDE SEQUENCE [LARGE SCALE GENOMIC DNA]</scope>
    <source>
        <strain evidence="2">Zhou-2022a</strain>
        <tissue evidence="2">Leaf</tissue>
    </source>
</reference>
<proteinExistence type="predicted"/>
<dbReference type="AlphaFoldDB" id="A0AAW2DX77"/>